<keyword evidence="4" id="KW-1185">Reference proteome</keyword>
<proteinExistence type="predicted"/>
<evidence type="ECO:0000256" key="1">
    <source>
        <dbReference type="PROSITE-ProRule" id="PRU01248"/>
    </source>
</evidence>
<accession>A0A285NL99</accession>
<dbReference type="SUPFAM" id="SSF56349">
    <property type="entry name" value="DNA breaking-rejoining enzymes"/>
    <property type="match status" value="1"/>
</dbReference>
<protein>
    <recommendedName>
        <fullName evidence="2">Core-binding (CB) domain-containing protein</fullName>
    </recommendedName>
</protein>
<name>A0A285NL99_9BACI</name>
<sequence>MAKLYNNEMKEAFLRHLEKTHNEETAKVYMYSLKRAKEMEEFLNKDLSTFTEKQILEVIMAGDHASETAARSVLTHLRSYINWAIVNGLTSSNINMADRITTDHLKTAIGHNKKFHITEKDLIELENNLVNAQDKVVVRLIFEGVFGKQFAEIRNLKKDDIDTTNNSILLTDLKNEQRNLKVSSTCIKVIKDALDQENYEYNNGKSTTSVKDAPLLDNGFVIRQKLAGRNREGSNEPIPSFHIYRIFDVLKTVTNNPYLDPNKVRQSGQLYCGYKHLMDGGTLDNDFYDKLSDRFNISKRQNFHKLKNEVNEESINSLYSIKENHPS</sequence>
<reference evidence="4" key="1">
    <citation type="submission" date="2017-09" db="EMBL/GenBank/DDBJ databases">
        <authorList>
            <person name="Varghese N."/>
            <person name="Submissions S."/>
        </authorList>
    </citation>
    <scope>NUCLEOTIDE SEQUENCE [LARGE SCALE GENOMIC DNA]</scope>
    <source>
        <strain evidence="4">CGMCC 1.8913</strain>
    </source>
</reference>
<dbReference type="GO" id="GO:0003677">
    <property type="term" value="F:DNA binding"/>
    <property type="evidence" value="ECO:0007669"/>
    <property type="project" value="UniProtKB-UniRule"/>
</dbReference>
<dbReference type="InterPro" id="IPR044068">
    <property type="entry name" value="CB"/>
</dbReference>
<dbReference type="Pfam" id="PF22823">
    <property type="entry name" value="MrpR_C_cat"/>
    <property type="match status" value="1"/>
</dbReference>
<gene>
    <name evidence="3" type="ORF">SAMN05421503_1462</name>
</gene>
<keyword evidence="1" id="KW-0238">DNA-binding</keyword>
<dbReference type="OrthoDB" id="2086953at2"/>
<dbReference type="RefSeq" id="WP_097040731.1">
    <property type="nucleotide sequence ID" value="NZ_OBEK01000002.1"/>
</dbReference>
<evidence type="ECO:0000313" key="3">
    <source>
        <dbReference type="EMBL" id="SNZ10008.1"/>
    </source>
</evidence>
<dbReference type="PROSITE" id="PS51900">
    <property type="entry name" value="CB"/>
    <property type="match status" value="1"/>
</dbReference>
<dbReference type="InterPro" id="IPR055009">
    <property type="entry name" value="MrpR_N_CB"/>
</dbReference>
<dbReference type="AlphaFoldDB" id="A0A285NL99"/>
<dbReference type="Pfam" id="PF22822">
    <property type="entry name" value="MrpR_N_CB"/>
    <property type="match status" value="1"/>
</dbReference>
<organism evidence="3 4">
    <name type="scientific">Terribacillus aidingensis</name>
    <dbReference type="NCBI Taxonomy" id="586416"/>
    <lineage>
        <taxon>Bacteria</taxon>
        <taxon>Bacillati</taxon>
        <taxon>Bacillota</taxon>
        <taxon>Bacilli</taxon>
        <taxon>Bacillales</taxon>
        <taxon>Bacillaceae</taxon>
        <taxon>Terribacillus</taxon>
    </lineage>
</organism>
<feature type="domain" description="Core-binding (CB)" evidence="2">
    <location>
        <begin position="4"/>
        <end position="85"/>
    </location>
</feature>
<evidence type="ECO:0000259" key="2">
    <source>
        <dbReference type="PROSITE" id="PS51900"/>
    </source>
</evidence>
<evidence type="ECO:0000313" key="4">
    <source>
        <dbReference type="Proteomes" id="UP000219356"/>
    </source>
</evidence>
<dbReference type="Proteomes" id="UP000219356">
    <property type="component" value="Unassembled WGS sequence"/>
</dbReference>
<dbReference type="InterPro" id="IPR011010">
    <property type="entry name" value="DNA_brk_join_enz"/>
</dbReference>
<dbReference type="InterPro" id="IPR055008">
    <property type="entry name" value="MrpR_C_cat"/>
</dbReference>
<dbReference type="EMBL" id="OBEK01000002">
    <property type="protein sequence ID" value="SNZ10008.1"/>
    <property type="molecule type" value="Genomic_DNA"/>
</dbReference>